<dbReference type="AlphaFoldDB" id="A0A7U2FGX8"/>
<evidence type="ECO:0000313" key="2">
    <source>
        <dbReference type="Proteomes" id="UP000663193"/>
    </source>
</evidence>
<organism evidence="1 2">
    <name type="scientific">Phaeosphaeria nodorum (strain SN15 / ATCC MYA-4574 / FGSC 10173)</name>
    <name type="common">Glume blotch fungus</name>
    <name type="synonym">Parastagonospora nodorum</name>
    <dbReference type="NCBI Taxonomy" id="321614"/>
    <lineage>
        <taxon>Eukaryota</taxon>
        <taxon>Fungi</taxon>
        <taxon>Dikarya</taxon>
        <taxon>Ascomycota</taxon>
        <taxon>Pezizomycotina</taxon>
        <taxon>Dothideomycetes</taxon>
        <taxon>Pleosporomycetidae</taxon>
        <taxon>Pleosporales</taxon>
        <taxon>Pleosporineae</taxon>
        <taxon>Phaeosphaeriaceae</taxon>
        <taxon>Parastagonospora</taxon>
    </lineage>
</organism>
<evidence type="ECO:0000313" key="1">
    <source>
        <dbReference type="EMBL" id="QRD05085.1"/>
    </source>
</evidence>
<dbReference type="Proteomes" id="UP000663193">
    <property type="component" value="Chromosome 18"/>
</dbReference>
<reference evidence="2" key="1">
    <citation type="journal article" date="2021" name="BMC Genomics">
        <title>Chromosome-level genome assembly and manually-curated proteome of model necrotroph Parastagonospora nodorum Sn15 reveals a genome-wide trove of candidate effector homologs, and redundancy of virulence-related functions within an accessory chromosome.</title>
        <authorList>
            <person name="Bertazzoni S."/>
            <person name="Jones D.A.B."/>
            <person name="Phan H.T."/>
            <person name="Tan K.-C."/>
            <person name="Hane J.K."/>
        </authorList>
    </citation>
    <scope>NUCLEOTIDE SEQUENCE [LARGE SCALE GENOMIC DNA]</scope>
    <source>
        <strain evidence="2">SN15 / ATCC MYA-4574 / FGSC 10173)</strain>
    </source>
</reference>
<gene>
    <name evidence="1" type="ORF">JI435_110070</name>
</gene>
<dbReference type="VEuPathDB" id="FungiDB:JI435_110070"/>
<sequence>VSLKSIACMPRFPVRTMTGMVRSFCRTPMALLIRPILSFWQPNPYAREPNVDVRFVHRRSSEIRKASIDLGQEEQRLS</sequence>
<keyword evidence="2" id="KW-1185">Reference proteome</keyword>
<dbReference type="EMBL" id="CP069040">
    <property type="protein sequence ID" value="QRD05085.1"/>
    <property type="molecule type" value="Genomic_DNA"/>
</dbReference>
<proteinExistence type="predicted"/>
<protein>
    <submittedName>
        <fullName evidence="1">Uncharacterized protein</fullName>
    </submittedName>
</protein>
<feature type="non-terminal residue" evidence="1">
    <location>
        <position position="78"/>
    </location>
</feature>
<accession>A0A7U2FGX8</accession>
<name>A0A7U2FGX8_PHANO</name>